<dbReference type="Proteomes" id="UP000441389">
    <property type="component" value="Unassembled WGS sequence"/>
</dbReference>
<evidence type="ECO:0000313" key="3">
    <source>
        <dbReference type="Proteomes" id="UP000441389"/>
    </source>
</evidence>
<evidence type="ECO:0000256" key="1">
    <source>
        <dbReference type="SAM" id="Phobius"/>
    </source>
</evidence>
<keyword evidence="1" id="KW-0812">Transmembrane</keyword>
<keyword evidence="1" id="KW-1133">Transmembrane helix</keyword>
<dbReference type="RefSeq" id="WP_157026645.1">
    <property type="nucleotide sequence ID" value="NZ_WQMS01000007.1"/>
</dbReference>
<keyword evidence="3" id="KW-1185">Reference proteome</keyword>
<dbReference type="AlphaFoldDB" id="A0A6I4IZT4"/>
<evidence type="ECO:0000313" key="2">
    <source>
        <dbReference type="EMBL" id="MVO77685.1"/>
    </source>
</evidence>
<gene>
    <name evidence="2" type="ORF">GON01_07015</name>
</gene>
<proteinExistence type="predicted"/>
<feature type="transmembrane region" description="Helical" evidence="1">
    <location>
        <begin position="78"/>
        <end position="100"/>
    </location>
</feature>
<sequence length="144" mass="14840">MTQLLPRALVAILLALLGVSIMSLVVIVALVGFPSDPAKLATFQMRAAPFTPQVDLIIGGLVLLACGWWAGRPFARPLALRAGLAVGLGYIAVEVAIAVLRSGLVAIDWQPTLISFTVKIVAALAGGWLAGGPAAPDPVPLDPE</sequence>
<name>A0A6I4IZT4_9SPHN</name>
<keyword evidence="1" id="KW-0472">Membrane</keyword>
<feature type="transmembrane region" description="Helical" evidence="1">
    <location>
        <begin position="54"/>
        <end position="72"/>
    </location>
</feature>
<organism evidence="2 3">
    <name type="scientific">Sphingomonas horti</name>
    <dbReference type="NCBI Taxonomy" id="2682842"/>
    <lineage>
        <taxon>Bacteria</taxon>
        <taxon>Pseudomonadati</taxon>
        <taxon>Pseudomonadota</taxon>
        <taxon>Alphaproteobacteria</taxon>
        <taxon>Sphingomonadales</taxon>
        <taxon>Sphingomonadaceae</taxon>
        <taxon>Sphingomonas</taxon>
    </lineage>
</organism>
<dbReference type="EMBL" id="WQMS01000007">
    <property type="protein sequence ID" value="MVO77685.1"/>
    <property type="molecule type" value="Genomic_DNA"/>
</dbReference>
<accession>A0A6I4IZT4</accession>
<protein>
    <submittedName>
        <fullName evidence="2">Uncharacterized protein</fullName>
    </submittedName>
</protein>
<comment type="caution">
    <text evidence="2">The sequence shown here is derived from an EMBL/GenBank/DDBJ whole genome shotgun (WGS) entry which is preliminary data.</text>
</comment>
<reference evidence="2 3" key="1">
    <citation type="submission" date="2019-12" db="EMBL/GenBank/DDBJ databases">
        <authorList>
            <person name="Huq M.A."/>
        </authorList>
    </citation>
    <scope>NUCLEOTIDE SEQUENCE [LARGE SCALE GENOMIC DNA]</scope>
    <source>
        <strain evidence="2 3">MAH-20</strain>
    </source>
</reference>
<feature type="transmembrane region" description="Helical" evidence="1">
    <location>
        <begin position="12"/>
        <end position="33"/>
    </location>
</feature>